<dbReference type="NCBIfam" id="TIGR00996">
    <property type="entry name" value="Mtu_fam_mce"/>
    <property type="match status" value="1"/>
</dbReference>
<dbReference type="InterPro" id="IPR052336">
    <property type="entry name" value="MlaD_Phospholipid_Transporter"/>
</dbReference>
<keyword evidence="1" id="KW-0812">Transmembrane</keyword>
<dbReference type="PANTHER" id="PTHR33371:SF17">
    <property type="entry name" value="MCE-FAMILY PROTEIN MCE1B"/>
    <property type="match status" value="1"/>
</dbReference>
<evidence type="ECO:0000259" key="3">
    <source>
        <dbReference type="Pfam" id="PF11887"/>
    </source>
</evidence>
<sequence>MALTLDKKTTGDLVRLLVFMLTTGLATGLLVITIGNLSFGATKEYKAEFADVTGVVNGDDVRVAGVKVGTVQDIEIVEDNRALVTFSVDADTRLDTSTHATIRFRNLLGQRYISLTREGKGDEELDEGDTIPVDRTQPALDLTVLFNGFKPLFEALSPDDINKLSYEIVQVFQGEGGTVESLLASTASLTKTLADRDQVIGDLLENLTYVLDHIADRDQQLGQLIVSFQNLVTGLKQDREAILDSLDGISELAVETAGLVDDIREPFVQDIRQARKFLSVLDRNKGEIDRVLQVMPIKVNKFGRTGSYGSWFNFYLCHFKAKVRIGKDVLVQPLYSVGADRCTLP</sequence>
<dbReference type="GO" id="GO:0005576">
    <property type="term" value="C:extracellular region"/>
    <property type="evidence" value="ECO:0007669"/>
    <property type="project" value="TreeGrafter"/>
</dbReference>
<dbReference type="OrthoDB" id="338143at2"/>
<evidence type="ECO:0000313" key="5">
    <source>
        <dbReference type="Proteomes" id="UP000245507"/>
    </source>
</evidence>
<dbReference type="AlphaFoldDB" id="A0A316TC70"/>
<dbReference type="Pfam" id="PF02470">
    <property type="entry name" value="MlaD"/>
    <property type="match status" value="1"/>
</dbReference>
<protein>
    <submittedName>
        <fullName evidence="4">MCE family protein</fullName>
    </submittedName>
</protein>
<evidence type="ECO:0000313" key="4">
    <source>
        <dbReference type="EMBL" id="PWN02020.1"/>
    </source>
</evidence>
<evidence type="ECO:0000259" key="2">
    <source>
        <dbReference type="Pfam" id="PF02470"/>
    </source>
</evidence>
<feature type="transmembrane region" description="Helical" evidence="1">
    <location>
        <begin position="16"/>
        <end position="39"/>
    </location>
</feature>
<accession>A0A316TC70</accession>
<feature type="domain" description="Mammalian cell entry C-terminal" evidence="3">
    <location>
        <begin position="123"/>
        <end position="328"/>
    </location>
</feature>
<dbReference type="InterPro" id="IPR024516">
    <property type="entry name" value="Mce_C"/>
</dbReference>
<dbReference type="Proteomes" id="UP000245507">
    <property type="component" value="Unassembled WGS sequence"/>
</dbReference>
<dbReference type="PANTHER" id="PTHR33371">
    <property type="entry name" value="INTERMEMBRANE PHOSPHOLIPID TRANSPORT SYSTEM BINDING PROTEIN MLAD-RELATED"/>
    <property type="match status" value="1"/>
</dbReference>
<name>A0A316TC70_9ACTN</name>
<dbReference type="EMBL" id="QGDD01000007">
    <property type="protein sequence ID" value="PWN02020.1"/>
    <property type="molecule type" value="Genomic_DNA"/>
</dbReference>
<organism evidence="4 5">
    <name type="scientific">Nocardioides silvaticus</name>
    <dbReference type="NCBI Taxonomy" id="2201891"/>
    <lineage>
        <taxon>Bacteria</taxon>
        <taxon>Bacillati</taxon>
        <taxon>Actinomycetota</taxon>
        <taxon>Actinomycetes</taxon>
        <taxon>Propionibacteriales</taxon>
        <taxon>Nocardioidaceae</taxon>
        <taxon>Nocardioides</taxon>
    </lineage>
</organism>
<dbReference type="Pfam" id="PF11887">
    <property type="entry name" value="Mce4_CUP1"/>
    <property type="match status" value="1"/>
</dbReference>
<gene>
    <name evidence="4" type="ORF">DJ010_15945</name>
</gene>
<dbReference type="RefSeq" id="WP_109695510.1">
    <property type="nucleotide sequence ID" value="NZ_QGDD01000007.1"/>
</dbReference>
<comment type="caution">
    <text evidence="4">The sequence shown here is derived from an EMBL/GenBank/DDBJ whole genome shotgun (WGS) entry which is preliminary data.</text>
</comment>
<dbReference type="InterPro" id="IPR003399">
    <property type="entry name" value="Mce/MlaD"/>
</dbReference>
<keyword evidence="1" id="KW-1133">Transmembrane helix</keyword>
<proteinExistence type="predicted"/>
<dbReference type="InterPro" id="IPR005693">
    <property type="entry name" value="Mce"/>
</dbReference>
<evidence type="ECO:0000256" key="1">
    <source>
        <dbReference type="SAM" id="Phobius"/>
    </source>
</evidence>
<reference evidence="4 5" key="1">
    <citation type="submission" date="2018-05" db="EMBL/GenBank/DDBJ databases">
        <title>Nocardioides silvaticus genome.</title>
        <authorList>
            <person name="Li C."/>
            <person name="Wang G."/>
        </authorList>
    </citation>
    <scope>NUCLEOTIDE SEQUENCE [LARGE SCALE GENOMIC DNA]</scope>
    <source>
        <strain evidence="4 5">CCTCC AB 2018079</strain>
    </source>
</reference>
<keyword evidence="1" id="KW-0472">Membrane</keyword>
<dbReference type="GO" id="GO:0051701">
    <property type="term" value="P:biological process involved in interaction with host"/>
    <property type="evidence" value="ECO:0007669"/>
    <property type="project" value="TreeGrafter"/>
</dbReference>
<keyword evidence="5" id="KW-1185">Reference proteome</keyword>
<feature type="domain" description="Mce/MlaD" evidence="2">
    <location>
        <begin position="42"/>
        <end position="116"/>
    </location>
</feature>